<evidence type="ECO:0000259" key="1">
    <source>
        <dbReference type="SMART" id="SM00842"/>
    </source>
</evidence>
<dbReference type="Proteomes" id="UP000199017">
    <property type="component" value="Unassembled WGS sequence"/>
</dbReference>
<protein>
    <recommendedName>
        <fullName evidence="1">SHS2 domain-containing protein</fullName>
    </recommendedName>
</protein>
<dbReference type="EMBL" id="FNDU01000002">
    <property type="protein sequence ID" value="SDH73017.1"/>
    <property type="molecule type" value="Genomic_DNA"/>
</dbReference>
<dbReference type="SUPFAM" id="SSF53067">
    <property type="entry name" value="Actin-like ATPase domain"/>
    <property type="match status" value="1"/>
</dbReference>
<evidence type="ECO:0000313" key="2">
    <source>
        <dbReference type="EMBL" id="SDH73017.1"/>
    </source>
</evidence>
<dbReference type="GO" id="GO:0051301">
    <property type="term" value="P:cell division"/>
    <property type="evidence" value="ECO:0007669"/>
    <property type="project" value="InterPro"/>
</dbReference>
<gene>
    <name evidence="2" type="ORF">SAMN05216352_102367</name>
</gene>
<evidence type="ECO:0000313" key="3">
    <source>
        <dbReference type="Proteomes" id="UP000199017"/>
    </source>
</evidence>
<dbReference type="AlphaFoldDB" id="A0A1G8ET67"/>
<dbReference type="STRING" id="930129.SAMN05216352_102367"/>
<sequence length="84" mass="9201">MKAGGEKLFALDIGTRSITGLILKQTDKGYELLDIETREHRERSMMGGQIHNIVAVASVIQEVKESLAERHGKLQKVCAPAAGR</sequence>
<keyword evidence="3" id="KW-1185">Reference proteome</keyword>
<reference evidence="2 3" key="1">
    <citation type="submission" date="2016-10" db="EMBL/GenBank/DDBJ databases">
        <authorList>
            <person name="de Groot N.N."/>
        </authorList>
    </citation>
    <scope>NUCLEOTIDE SEQUENCE [LARGE SCALE GENOMIC DNA]</scope>
    <source>
        <strain evidence="3">P4B,CCM 7963,CECT 7998,DSM 25260,IBRC-M 10614,KCTC 13821</strain>
    </source>
</reference>
<organism evidence="2 3">
    <name type="scientific">Alteribacillus bidgolensis</name>
    <dbReference type="NCBI Taxonomy" id="930129"/>
    <lineage>
        <taxon>Bacteria</taxon>
        <taxon>Bacillati</taxon>
        <taxon>Bacillota</taxon>
        <taxon>Bacilli</taxon>
        <taxon>Bacillales</taxon>
        <taxon>Bacillaceae</taxon>
        <taxon>Alteribacillus</taxon>
    </lineage>
</organism>
<dbReference type="SMART" id="SM00842">
    <property type="entry name" value="FtsA"/>
    <property type="match status" value="1"/>
</dbReference>
<dbReference type="Gene3D" id="3.30.420.40">
    <property type="match status" value="1"/>
</dbReference>
<dbReference type="InterPro" id="IPR043129">
    <property type="entry name" value="ATPase_NBD"/>
</dbReference>
<dbReference type="RefSeq" id="WP_091581676.1">
    <property type="nucleotide sequence ID" value="NZ_FNDU01000002.1"/>
</dbReference>
<dbReference type="InterPro" id="IPR003494">
    <property type="entry name" value="SHS2_FtsA"/>
</dbReference>
<name>A0A1G8ET67_9BACI</name>
<feature type="domain" description="SHS2" evidence="1">
    <location>
        <begin position="8"/>
        <end position="84"/>
    </location>
</feature>
<accession>A0A1G8ET67</accession>
<proteinExistence type="predicted"/>